<dbReference type="Proteomes" id="UP001138460">
    <property type="component" value="Unassembled WGS sequence"/>
</dbReference>
<evidence type="ECO:0000313" key="2">
    <source>
        <dbReference type="EMBL" id="RYC39490.1"/>
    </source>
</evidence>
<dbReference type="Gene3D" id="3.30.1330.60">
    <property type="entry name" value="OmpA-like domain"/>
    <property type="match status" value="1"/>
</dbReference>
<keyword evidence="1" id="KW-1133">Transmembrane helix</keyword>
<proteinExistence type="predicted"/>
<dbReference type="AlphaFoldDB" id="A0A9X8JGJ2"/>
<dbReference type="InterPro" id="IPR036737">
    <property type="entry name" value="OmpA-like_sf"/>
</dbReference>
<dbReference type="OrthoDB" id="9793443at2"/>
<evidence type="ECO:0000313" key="3">
    <source>
        <dbReference type="Proteomes" id="UP001138460"/>
    </source>
</evidence>
<accession>A0A9X8JGJ2</accession>
<organism evidence="2 3">
    <name type="scientific">Pectobacterium zantedeschiae</name>
    <dbReference type="NCBI Taxonomy" id="2034769"/>
    <lineage>
        <taxon>Bacteria</taxon>
        <taxon>Pseudomonadati</taxon>
        <taxon>Pseudomonadota</taxon>
        <taxon>Gammaproteobacteria</taxon>
        <taxon>Enterobacterales</taxon>
        <taxon>Pectobacteriaceae</taxon>
        <taxon>Pectobacterium</taxon>
    </lineage>
</organism>
<keyword evidence="3" id="KW-1185">Reference proteome</keyword>
<keyword evidence="1" id="KW-0812">Transmembrane</keyword>
<dbReference type="SUPFAM" id="SSF103088">
    <property type="entry name" value="OmpA-like"/>
    <property type="match status" value="1"/>
</dbReference>
<feature type="transmembrane region" description="Helical" evidence="1">
    <location>
        <begin position="16"/>
        <end position="40"/>
    </location>
</feature>
<keyword evidence="1" id="KW-0472">Membrane</keyword>
<gene>
    <name evidence="2" type="ORF">CLR69_20595</name>
</gene>
<protein>
    <submittedName>
        <fullName evidence="2">OmpA family protein</fullName>
    </submittedName>
</protein>
<name>A0A9X8JGJ2_9GAMM</name>
<evidence type="ECO:0000256" key="1">
    <source>
        <dbReference type="SAM" id="Phobius"/>
    </source>
</evidence>
<comment type="caution">
    <text evidence="2">The sequence shown here is derived from an EMBL/GenBank/DDBJ whole genome shotgun (WGS) entry which is preliminary data.</text>
</comment>
<dbReference type="EMBL" id="NWTM01000005">
    <property type="protein sequence ID" value="RYC39490.1"/>
    <property type="molecule type" value="Genomic_DNA"/>
</dbReference>
<dbReference type="RefSeq" id="WP_129713089.1">
    <property type="nucleotide sequence ID" value="NZ_JBEHFA010000016.1"/>
</dbReference>
<sequence length="244" mass="28235">MSNPLLVRPKADKEDFWISLSDLMTSLMMIFLLISVVYMIKVQEMVKIPSVYKNTLQGLGQALQHEFKDDLKRWHATIDEDLTVRFQEPNILFTTSSSELKPEFKSILDEFIPRYLSIMTDKKYINNIEEIRIEGHTSTMWRTGVSENDAYFHNMELSQSRTRTTLSYIMNMPAVSDSKSTLSWFKNHVRAIGFSSAKPIDKEGKTITSPKQVEDSARSQRVEFRVRTNVERQVANIVEKGSKI</sequence>
<reference evidence="2 3" key="1">
    <citation type="journal article" date="2018" name="Syst. Appl. Microbiol.">
        <title>Pectobacterium zantedeschiae sp. nov. a new species of a soft rot pathogen isolated from Calla lily (Zantedeschia spp.).</title>
        <authorList>
            <person name="Waleron M."/>
            <person name="Misztak A."/>
            <person name="Waleron M."/>
            <person name="Franczuk M."/>
            <person name="Jonca J."/>
            <person name="Wielgomas B."/>
            <person name="Mikicinski A."/>
            <person name="Popovic T."/>
            <person name="Waleron K."/>
        </authorList>
    </citation>
    <scope>NUCLEOTIDE SEQUENCE [LARGE SCALE GENOMIC DNA]</scope>
    <source>
        <strain evidence="2 3">9M</strain>
    </source>
</reference>